<feature type="transmembrane region" description="Helical" evidence="1">
    <location>
        <begin position="42"/>
        <end position="65"/>
    </location>
</feature>
<feature type="transmembrane region" description="Helical" evidence="1">
    <location>
        <begin position="200"/>
        <end position="218"/>
    </location>
</feature>
<keyword evidence="3" id="KW-0378">Hydrolase</keyword>
<comment type="caution">
    <text evidence="3">The sequence shown here is derived from an EMBL/GenBank/DDBJ whole genome shotgun (WGS) entry which is preliminary data.</text>
</comment>
<feature type="transmembrane region" description="Helical" evidence="1">
    <location>
        <begin position="7"/>
        <end position="30"/>
    </location>
</feature>
<evidence type="ECO:0000313" key="3">
    <source>
        <dbReference type="EMBL" id="NCU16655.1"/>
    </source>
</evidence>
<dbReference type="RefSeq" id="WP_161919490.1">
    <property type="nucleotide sequence ID" value="NZ_JAACYS010000006.1"/>
</dbReference>
<evidence type="ECO:0000313" key="4">
    <source>
        <dbReference type="Proteomes" id="UP000743899"/>
    </source>
</evidence>
<evidence type="ECO:0000259" key="2">
    <source>
        <dbReference type="Pfam" id="PF02517"/>
    </source>
</evidence>
<feature type="transmembrane region" description="Helical" evidence="1">
    <location>
        <begin position="161"/>
        <end position="194"/>
    </location>
</feature>
<dbReference type="PANTHER" id="PTHR36435">
    <property type="entry name" value="SLR1288 PROTEIN"/>
    <property type="match status" value="1"/>
</dbReference>
<keyword evidence="1" id="KW-1133">Transmembrane helix</keyword>
<feature type="transmembrane region" description="Helical" evidence="1">
    <location>
        <begin position="119"/>
        <end position="140"/>
    </location>
</feature>
<keyword evidence="1" id="KW-0812">Transmembrane</keyword>
<dbReference type="Pfam" id="PF02517">
    <property type="entry name" value="Rce1-like"/>
    <property type="match status" value="1"/>
</dbReference>
<keyword evidence="3" id="KW-0482">Metalloprotease</keyword>
<protein>
    <submittedName>
        <fullName evidence="3">CPBP family intramembrane metalloprotease</fullName>
    </submittedName>
</protein>
<feature type="transmembrane region" description="Helical" evidence="1">
    <location>
        <begin position="77"/>
        <end position="99"/>
    </location>
</feature>
<reference evidence="3 4" key="1">
    <citation type="submission" date="2020-01" db="EMBL/GenBank/DDBJ databases">
        <title>A novel Bacillus sp. from Pasinler.</title>
        <authorList>
            <person name="Adiguzel A."/>
            <person name="Ay H."/>
            <person name="Baltaci M.O."/>
        </authorList>
    </citation>
    <scope>NUCLEOTIDE SEQUENCE [LARGE SCALE GENOMIC DNA]</scope>
    <source>
        <strain evidence="3 4">P1</strain>
    </source>
</reference>
<accession>A0ABW9ZZR6</accession>
<organism evidence="3 4">
    <name type="scientific">Pallidibacillus pasinlerensis</name>
    <dbReference type="NCBI Taxonomy" id="2703818"/>
    <lineage>
        <taxon>Bacteria</taxon>
        <taxon>Bacillati</taxon>
        <taxon>Bacillota</taxon>
        <taxon>Bacilli</taxon>
        <taxon>Bacillales</taxon>
        <taxon>Bacillaceae</taxon>
        <taxon>Pallidibacillus</taxon>
    </lineage>
</organism>
<keyword evidence="3" id="KW-0645">Protease</keyword>
<feature type="domain" description="CAAX prenyl protease 2/Lysostaphin resistance protein A-like" evidence="2">
    <location>
        <begin position="127"/>
        <end position="212"/>
    </location>
</feature>
<evidence type="ECO:0000256" key="1">
    <source>
        <dbReference type="SAM" id="Phobius"/>
    </source>
</evidence>
<proteinExistence type="predicted"/>
<gene>
    <name evidence="3" type="ORF">GW534_02550</name>
</gene>
<name>A0ABW9ZZR6_9BACI</name>
<keyword evidence="4" id="KW-1185">Reference proteome</keyword>
<dbReference type="GO" id="GO:0008237">
    <property type="term" value="F:metallopeptidase activity"/>
    <property type="evidence" value="ECO:0007669"/>
    <property type="project" value="UniProtKB-KW"/>
</dbReference>
<dbReference type="PANTHER" id="PTHR36435:SF6">
    <property type="entry name" value="ABORTIVE INFECTION PROTEIN"/>
    <property type="match status" value="1"/>
</dbReference>
<sequence>MKRSYKIILFSYIVMLLLLQPGTIITYQVLQWFGLKETHSLQIAALSIWYSLCFSGTLFISLFYLKDELRQSSRQNYSWIKIILWSIAGVFLALIAQTIAIEIELFFGSEVGSENTETILALIKQAPVFFFVTAIIGPILEETVFRKIIFGTLNQKYNFHIAAVISSLVFSLAHFEFEHVILYFAVGFVFAYLYNKTKRILVPILSHILMNTSVIIFAL</sequence>
<dbReference type="InterPro" id="IPR052710">
    <property type="entry name" value="CAAX_protease"/>
</dbReference>
<keyword evidence="1" id="KW-0472">Membrane</keyword>
<dbReference type="InterPro" id="IPR003675">
    <property type="entry name" value="Rce1/LyrA-like_dom"/>
</dbReference>
<dbReference type="Proteomes" id="UP000743899">
    <property type="component" value="Unassembled WGS sequence"/>
</dbReference>
<dbReference type="EMBL" id="JAACYS010000006">
    <property type="protein sequence ID" value="NCU16655.1"/>
    <property type="molecule type" value="Genomic_DNA"/>
</dbReference>